<organism evidence="1">
    <name type="scientific">viral metagenome</name>
    <dbReference type="NCBI Taxonomy" id="1070528"/>
    <lineage>
        <taxon>unclassified sequences</taxon>
        <taxon>metagenomes</taxon>
        <taxon>organismal metagenomes</taxon>
    </lineage>
</organism>
<dbReference type="EMBL" id="MN739541">
    <property type="protein sequence ID" value="QHT12120.1"/>
    <property type="molecule type" value="Genomic_DNA"/>
</dbReference>
<accession>A0A6C0D733</accession>
<evidence type="ECO:0000313" key="1">
    <source>
        <dbReference type="EMBL" id="QHT12120.1"/>
    </source>
</evidence>
<protein>
    <submittedName>
        <fullName evidence="1">Uncharacterized protein</fullName>
    </submittedName>
</protein>
<reference evidence="1" key="1">
    <citation type="journal article" date="2020" name="Nature">
        <title>Giant virus diversity and host interactions through global metagenomics.</title>
        <authorList>
            <person name="Schulz F."/>
            <person name="Roux S."/>
            <person name="Paez-Espino D."/>
            <person name="Jungbluth S."/>
            <person name="Walsh D.A."/>
            <person name="Denef V.J."/>
            <person name="McMahon K.D."/>
            <person name="Konstantinidis K.T."/>
            <person name="Eloe-Fadrosh E.A."/>
            <person name="Kyrpides N.C."/>
            <person name="Woyke T."/>
        </authorList>
    </citation>
    <scope>NUCLEOTIDE SEQUENCE</scope>
    <source>
        <strain evidence="1">GVMAG-M-3300023174-129</strain>
    </source>
</reference>
<dbReference type="AlphaFoldDB" id="A0A6C0D733"/>
<sequence>MGRTSTYGIEQPDGSILYNIYRDTVFHDSILHEFQKSRSVEIIHEESYHATSIEDYYSQARFEEEDSVVRGLLRLDGVLMWHCLGDDGFFSYTQNFG</sequence>
<proteinExistence type="predicted"/>
<name>A0A6C0D733_9ZZZZ</name>